<accession>G8QTH7</accession>
<dbReference type="EMBL" id="CP003155">
    <property type="protein sequence ID" value="AEV30218.1"/>
    <property type="molecule type" value="Genomic_DNA"/>
</dbReference>
<dbReference type="Proteomes" id="UP000005632">
    <property type="component" value="Chromosome"/>
</dbReference>
<sequence>MAQSSGTDEIGGLSSPVGLDKKSLLQIIFSFEVAFVEKQGFQLSISSV</sequence>
<dbReference type="HOGENOM" id="CLU_3157916_0_0_12"/>
<evidence type="ECO:0000313" key="1">
    <source>
        <dbReference type="EMBL" id="AEV30218.1"/>
    </source>
</evidence>
<dbReference type="KEGG" id="sgp:SpiGrapes_2455"/>
<dbReference type="AlphaFoldDB" id="G8QTH7"/>
<organism evidence="1 2">
    <name type="scientific">Sphaerochaeta pleomorpha (strain ATCC BAA-1885 / DSM 22778 / Grapes)</name>
    <dbReference type="NCBI Taxonomy" id="158190"/>
    <lineage>
        <taxon>Bacteria</taxon>
        <taxon>Pseudomonadati</taxon>
        <taxon>Spirochaetota</taxon>
        <taxon>Spirochaetia</taxon>
        <taxon>Spirochaetales</taxon>
        <taxon>Sphaerochaetaceae</taxon>
        <taxon>Sphaerochaeta</taxon>
    </lineage>
</organism>
<reference evidence="1 2" key="1">
    <citation type="submission" date="2011-11" db="EMBL/GenBank/DDBJ databases">
        <title>Complete sequence of Spirochaeta sp. grapes.</title>
        <authorList>
            <consortium name="US DOE Joint Genome Institute"/>
            <person name="Lucas S."/>
            <person name="Han J."/>
            <person name="Lapidus A."/>
            <person name="Cheng J.-F."/>
            <person name="Goodwin L."/>
            <person name="Pitluck S."/>
            <person name="Peters L."/>
            <person name="Ovchinnikova G."/>
            <person name="Munk A.C."/>
            <person name="Detter J.C."/>
            <person name="Han C."/>
            <person name="Tapia R."/>
            <person name="Land M."/>
            <person name="Hauser L."/>
            <person name="Kyrpides N."/>
            <person name="Ivanova N."/>
            <person name="Pagani I."/>
            <person name="Ritalahtilisa K."/>
            <person name="Loeffler F."/>
            <person name="Woyke T."/>
        </authorList>
    </citation>
    <scope>NUCLEOTIDE SEQUENCE [LARGE SCALE GENOMIC DNA]</scope>
    <source>
        <strain evidence="2">ATCC BAA-1885 / DSM 22778 / Grapes</strain>
    </source>
</reference>
<name>G8QTH7_SPHPG</name>
<evidence type="ECO:0000313" key="2">
    <source>
        <dbReference type="Proteomes" id="UP000005632"/>
    </source>
</evidence>
<keyword evidence="2" id="KW-1185">Reference proteome</keyword>
<proteinExistence type="predicted"/>
<gene>
    <name evidence="1" type="ordered locus">SpiGrapes_2455</name>
</gene>
<protein>
    <submittedName>
        <fullName evidence="1">Uncharacterized protein</fullName>
    </submittedName>
</protein>